<evidence type="ECO:0000313" key="3">
    <source>
        <dbReference type="Ensembl" id="ENSSANP00000043934.1"/>
    </source>
</evidence>
<dbReference type="Proteomes" id="UP000472260">
    <property type="component" value="Unassembled WGS sequence"/>
</dbReference>
<dbReference type="PANTHER" id="PTHR15644:SF2">
    <property type="entry name" value="OSTEOPETROSIS-ASSOCIATED TRANSMEMBRANE PROTEIN 1"/>
    <property type="match status" value="1"/>
</dbReference>
<dbReference type="InterPro" id="IPR019172">
    <property type="entry name" value="Osteopetrosis-assoc_TM_1"/>
</dbReference>
<accession>A0A671NEK0</accession>
<sequence>MDLLTKCTFVMACWAVTFITVAECSIYPSEMSGDSARKLPSAVVPVSQASTLGSFYSLSLSSTFPEDLGMNEYCIELLRIYRQRYVTYANCLVTYARPVKVCQNCYTGFNSLEDIYKNISSDQPGPGNVGCHDSLMRSDRLMLLYALFSKLDEIWTSAECKQCLTEDQEALSNDTVYFMATLNQSLACFEQYQRNHTELCKDCKASYKRLKELYGRMDKNQTLCIDLEDAMNITQQLWSKNFSCLLPREETVPVIAVSSFMLFLPIIFYLSSFLHSEQKKRKLIHPKRAKSNNSLMNIQDKFS</sequence>
<dbReference type="Ensembl" id="ENSSANT00000046737.1">
    <property type="protein sequence ID" value="ENSSANP00000043934.1"/>
    <property type="gene ID" value="ENSSANG00000022231.1"/>
</dbReference>
<evidence type="ECO:0000256" key="2">
    <source>
        <dbReference type="SAM" id="SignalP"/>
    </source>
</evidence>
<name>A0A671NEK0_9TELE</name>
<dbReference type="GeneID" id="107696130"/>
<organism evidence="3 4">
    <name type="scientific">Sinocyclocheilus anshuiensis</name>
    <dbReference type="NCBI Taxonomy" id="1608454"/>
    <lineage>
        <taxon>Eukaryota</taxon>
        <taxon>Metazoa</taxon>
        <taxon>Chordata</taxon>
        <taxon>Craniata</taxon>
        <taxon>Vertebrata</taxon>
        <taxon>Euteleostomi</taxon>
        <taxon>Actinopterygii</taxon>
        <taxon>Neopterygii</taxon>
        <taxon>Teleostei</taxon>
        <taxon>Ostariophysi</taxon>
        <taxon>Cypriniformes</taxon>
        <taxon>Cyprinidae</taxon>
        <taxon>Cyprininae</taxon>
        <taxon>Sinocyclocheilus</taxon>
    </lineage>
</organism>
<evidence type="ECO:0000256" key="1">
    <source>
        <dbReference type="SAM" id="Phobius"/>
    </source>
</evidence>
<dbReference type="RefSeq" id="XP_016351804.1">
    <property type="nucleotide sequence ID" value="XM_016496318.1"/>
</dbReference>
<dbReference type="AlphaFoldDB" id="A0A671NEK0"/>
<keyword evidence="1" id="KW-0812">Transmembrane</keyword>
<keyword evidence="2" id="KW-0732">Signal</keyword>
<protein>
    <submittedName>
        <fullName evidence="3">Osteopetrosis-associated transmembrane protein 1-like</fullName>
    </submittedName>
</protein>
<dbReference type="KEGG" id="sanh:107696130"/>
<keyword evidence="4" id="KW-1185">Reference proteome</keyword>
<keyword evidence="1" id="KW-0472">Membrane</keyword>
<gene>
    <name evidence="3" type="primary">LOC107696130</name>
</gene>
<keyword evidence="1" id="KW-1133">Transmembrane helix</keyword>
<dbReference type="GO" id="GO:0005829">
    <property type="term" value="C:cytosol"/>
    <property type="evidence" value="ECO:0007669"/>
    <property type="project" value="TreeGrafter"/>
</dbReference>
<feature type="signal peptide" evidence="2">
    <location>
        <begin position="1"/>
        <end position="24"/>
    </location>
</feature>
<dbReference type="OrthoDB" id="8021850at2759"/>
<reference evidence="3" key="1">
    <citation type="submission" date="2025-08" db="UniProtKB">
        <authorList>
            <consortium name="Ensembl"/>
        </authorList>
    </citation>
    <scope>IDENTIFICATION</scope>
</reference>
<reference evidence="3" key="2">
    <citation type="submission" date="2025-09" db="UniProtKB">
        <authorList>
            <consortium name="Ensembl"/>
        </authorList>
    </citation>
    <scope>IDENTIFICATION</scope>
</reference>
<dbReference type="PANTHER" id="PTHR15644">
    <property type="entry name" value="OSTEOPETROSIS ASSOCIATED TRANSMEMBRANE PROTEIN 1"/>
    <property type="match status" value="1"/>
</dbReference>
<evidence type="ECO:0000313" key="4">
    <source>
        <dbReference type="Proteomes" id="UP000472260"/>
    </source>
</evidence>
<dbReference type="Pfam" id="PF09777">
    <property type="entry name" value="OSTMP1"/>
    <property type="match status" value="1"/>
</dbReference>
<feature type="transmembrane region" description="Helical" evidence="1">
    <location>
        <begin position="252"/>
        <end position="274"/>
    </location>
</feature>
<proteinExistence type="predicted"/>
<feature type="chain" id="PRO_5025369992" evidence="2">
    <location>
        <begin position="25"/>
        <end position="303"/>
    </location>
</feature>